<keyword evidence="3 7" id="KW-0812">Transmembrane</keyword>
<dbReference type="GO" id="GO:0016020">
    <property type="term" value="C:membrane"/>
    <property type="evidence" value="ECO:0007669"/>
    <property type="project" value="UniProtKB-SubCell"/>
</dbReference>
<dbReference type="SMART" id="SM00665">
    <property type="entry name" value="B561"/>
    <property type="match status" value="1"/>
</dbReference>
<evidence type="ECO:0000313" key="11">
    <source>
        <dbReference type="Proteomes" id="UP001295794"/>
    </source>
</evidence>
<dbReference type="Pfam" id="PF16010">
    <property type="entry name" value="CDH-cyt"/>
    <property type="match status" value="1"/>
</dbReference>
<dbReference type="PANTHER" id="PTHR47797">
    <property type="entry name" value="DEHYDROGENASE, PUTATIVE (AFU_ORTHOLOGUE AFUA_8G05805)-RELATED"/>
    <property type="match status" value="1"/>
</dbReference>
<feature type="transmembrane region" description="Helical" evidence="7">
    <location>
        <begin position="356"/>
        <end position="375"/>
    </location>
</feature>
<evidence type="ECO:0000256" key="7">
    <source>
        <dbReference type="SAM" id="Phobius"/>
    </source>
</evidence>
<reference evidence="10" key="1">
    <citation type="submission" date="2023-11" db="EMBL/GenBank/DDBJ databases">
        <authorList>
            <person name="De Vega J J."/>
            <person name="De Vega J J."/>
        </authorList>
    </citation>
    <scope>NUCLEOTIDE SEQUENCE</scope>
</reference>
<evidence type="ECO:0000256" key="8">
    <source>
        <dbReference type="SAM" id="SignalP"/>
    </source>
</evidence>
<dbReference type="SUPFAM" id="SSF49344">
    <property type="entry name" value="CBD9-like"/>
    <property type="match status" value="1"/>
</dbReference>
<feature type="chain" id="PRO_5042173268" description="Cytochrome b561 domain-containing protein" evidence="8">
    <location>
        <begin position="24"/>
        <end position="439"/>
    </location>
</feature>
<proteinExistence type="predicted"/>
<dbReference type="PANTHER" id="PTHR47797:SF3">
    <property type="entry name" value="CYTOCHROME B561 DOMAIN-CONTAINING PROTEIN"/>
    <property type="match status" value="1"/>
</dbReference>
<feature type="transmembrane region" description="Helical" evidence="7">
    <location>
        <begin position="232"/>
        <end position="257"/>
    </location>
</feature>
<evidence type="ECO:0000256" key="3">
    <source>
        <dbReference type="ARBA" id="ARBA00022692"/>
    </source>
</evidence>
<comment type="subcellular location">
    <subcellularLocation>
        <location evidence="1">Membrane</location>
    </subcellularLocation>
</comment>
<dbReference type="Gene3D" id="2.60.40.1210">
    <property type="entry name" value="Cellobiose dehydrogenase, cytochrome domain"/>
    <property type="match status" value="1"/>
</dbReference>
<keyword evidence="5 7" id="KW-1133">Transmembrane helix</keyword>
<sequence>MFLSSHFLAILPALCTVATGVSAALSPSNRMTARDNTTTAGLTGDSACTTNMCISAVLNGSTTQYTLASTGKQSVGWMAMLVTLSSCFTSLIPGSGFGTVMAGSPMVIMWPNSNGSVTISQRSAPTEQMPTLVANPARVATLDTALSTTSGNPQFVFTIPSDSSTAQNLIFGFCDTNPGTADPSATLQMHIENGNLNLDLSKALNSSSGSSTSSSSTQTSGSSMLSSTQRMIIAHAIVSVIAFALLLPSGILLARYLRTFTPTWYTGHWIAQLGLAGPAVIVGISLGFAAAGPIRSKILDQHKVFSRCPIITAADNIRDLQTTGIVLLVLYLLQVALGAVIHFVKPKNSTRRPIQNYFHALLGLTIIGLGLYQIHDGYSRQWTYYSGLGLVASGVNKLWIVWSTLIPVLYVLGLLLFLRKQYRQEAAARNEKSMVDSEH</sequence>
<keyword evidence="11" id="KW-1185">Reference proteome</keyword>
<gene>
    <name evidence="10" type="ORF">MYCIT1_LOCUS7299</name>
</gene>
<evidence type="ECO:0000256" key="4">
    <source>
        <dbReference type="ARBA" id="ARBA00022982"/>
    </source>
</evidence>
<protein>
    <recommendedName>
        <fullName evidence="9">Cytochrome b561 domain-containing protein</fullName>
    </recommendedName>
</protein>
<evidence type="ECO:0000259" key="9">
    <source>
        <dbReference type="PROSITE" id="PS50939"/>
    </source>
</evidence>
<evidence type="ECO:0000256" key="5">
    <source>
        <dbReference type="ARBA" id="ARBA00022989"/>
    </source>
</evidence>
<dbReference type="AlphaFoldDB" id="A0AAD2JWK4"/>
<feature type="transmembrane region" description="Helical" evidence="7">
    <location>
        <begin position="269"/>
        <end position="291"/>
    </location>
</feature>
<name>A0AAD2JWK4_9AGAR</name>
<keyword evidence="6 7" id="KW-0472">Membrane</keyword>
<dbReference type="InterPro" id="IPR006593">
    <property type="entry name" value="Cyt_b561/ferric_Rdtase_TM"/>
</dbReference>
<feature type="transmembrane region" description="Helical" evidence="7">
    <location>
        <begin position="399"/>
        <end position="418"/>
    </location>
</feature>
<feature type="signal peptide" evidence="8">
    <location>
        <begin position="1"/>
        <end position="23"/>
    </location>
</feature>
<keyword evidence="8" id="KW-0732">Signal</keyword>
<organism evidence="10 11">
    <name type="scientific">Mycena citricolor</name>
    <dbReference type="NCBI Taxonomy" id="2018698"/>
    <lineage>
        <taxon>Eukaryota</taxon>
        <taxon>Fungi</taxon>
        <taxon>Dikarya</taxon>
        <taxon>Basidiomycota</taxon>
        <taxon>Agaricomycotina</taxon>
        <taxon>Agaricomycetes</taxon>
        <taxon>Agaricomycetidae</taxon>
        <taxon>Agaricales</taxon>
        <taxon>Marasmiineae</taxon>
        <taxon>Mycenaceae</taxon>
        <taxon>Mycena</taxon>
    </lineage>
</organism>
<comment type="caution">
    <text evidence="10">The sequence shown here is derived from an EMBL/GenBank/DDBJ whole genome shotgun (WGS) entry which is preliminary data.</text>
</comment>
<dbReference type="EMBL" id="CAVNYO010000103">
    <property type="protein sequence ID" value="CAK5265915.1"/>
    <property type="molecule type" value="Genomic_DNA"/>
</dbReference>
<keyword evidence="4" id="KW-0249">Electron transport</keyword>
<accession>A0AAD2JWK4</accession>
<evidence type="ECO:0000256" key="2">
    <source>
        <dbReference type="ARBA" id="ARBA00022448"/>
    </source>
</evidence>
<evidence type="ECO:0000256" key="6">
    <source>
        <dbReference type="ARBA" id="ARBA00023136"/>
    </source>
</evidence>
<dbReference type="Proteomes" id="UP001295794">
    <property type="component" value="Unassembled WGS sequence"/>
</dbReference>
<dbReference type="Gene3D" id="1.20.120.1770">
    <property type="match status" value="1"/>
</dbReference>
<feature type="domain" description="Cytochrome b561" evidence="9">
    <location>
        <begin position="200"/>
        <end position="411"/>
    </location>
</feature>
<feature type="transmembrane region" description="Helical" evidence="7">
    <location>
        <begin position="325"/>
        <end position="344"/>
    </location>
</feature>
<dbReference type="PROSITE" id="PS50939">
    <property type="entry name" value="CYTOCHROME_B561"/>
    <property type="match status" value="1"/>
</dbReference>
<keyword evidence="2" id="KW-0813">Transport</keyword>
<dbReference type="CDD" id="cd09630">
    <property type="entry name" value="CDH_like_cytochrome"/>
    <property type="match status" value="1"/>
</dbReference>
<dbReference type="InterPro" id="IPR015920">
    <property type="entry name" value="Cellobiose_DH-like_cyt"/>
</dbReference>
<evidence type="ECO:0000313" key="10">
    <source>
        <dbReference type="EMBL" id="CAK5265915.1"/>
    </source>
</evidence>
<evidence type="ECO:0000256" key="1">
    <source>
        <dbReference type="ARBA" id="ARBA00004370"/>
    </source>
</evidence>
<dbReference type="CDD" id="cd08760">
    <property type="entry name" value="Cyt_b561_FRRS1_like"/>
    <property type="match status" value="1"/>
</dbReference>